<name>A0A2W5QCN3_VARPD</name>
<comment type="caution">
    <text evidence="1">The sequence shown here is derived from an EMBL/GenBank/DDBJ whole genome shotgun (WGS) entry which is preliminary data.</text>
</comment>
<organism evidence="1 2">
    <name type="scientific">Variovorax paradoxus</name>
    <dbReference type="NCBI Taxonomy" id="34073"/>
    <lineage>
        <taxon>Bacteria</taxon>
        <taxon>Pseudomonadati</taxon>
        <taxon>Pseudomonadota</taxon>
        <taxon>Betaproteobacteria</taxon>
        <taxon>Burkholderiales</taxon>
        <taxon>Comamonadaceae</taxon>
        <taxon>Variovorax</taxon>
    </lineage>
</organism>
<reference evidence="1 2" key="1">
    <citation type="submission" date="2017-08" db="EMBL/GenBank/DDBJ databases">
        <title>Infants hospitalized years apart are colonized by the same room-sourced microbial strains.</title>
        <authorList>
            <person name="Brooks B."/>
            <person name="Olm M.R."/>
            <person name="Firek B.A."/>
            <person name="Baker R."/>
            <person name="Thomas B.C."/>
            <person name="Morowitz M.J."/>
            <person name="Banfield J.F."/>
        </authorList>
    </citation>
    <scope>NUCLEOTIDE SEQUENCE [LARGE SCALE GENOMIC DNA]</scope>
    <source>
        <strain evidence="1">S2_005_003_R2_41</strain>
    </source>
</reference>
<protein>
    <submittedName>
        <fullName evidence="1">Uncharacterized protein</fullName>
    </submittedName>
</protein>
<dbReference type="AlphaFoldDB" id="A0A2W5QCN3"/>
<dbReference type="Proteomes" id="UP000249135">
    <property type="component" value="Unassembled WGS sequence"/>
</dbReference>
<sequence length="90" mass="10259">MALAVLVGCATPRPEYSAQPTIGGIKRFTLRSYFGFDMPRERTEEGMQREAQFLCPAGYEVDEQTTNPRRTAWGAENGQHDLFWQVRCKS</sequence>
<proteinExistence type="predicted"/>
<gene>
    <name evidence="1" type="ORF">DI563_11165</name>
</gene>
<evidence type="ECO:0000313" key="1">
    <source>
        <dbReference type="EMBL" id="PZQ74844.1"/>
    </source>
</evidence>
<dbReference type="EMBL" id="QFPP01000111">
    <property type="protein sequence ID" value="PZQ74844.1"/>
    <property type="molecule type" value="Genomic_DNA"/>
</dbReference>
<accession>A0A2W5QCN3</accession>
<evidence type="ECO:0000313" key="2">
    <source>
        <dbReference type="Proteomes" id="UP000249135"/>
    </source>
</evidence>